<evidence type="ECO:0000313" key="1">
    <source>
        <dbReference type="EMBL" id="UTY27913.1"/>
    </source>
</evidence>
<sequence length="63" mass="7293">MKKGGAIGESNNQRSFEVKELLSEKVPFLPYSFWIDESQSVGRSYYFFAKLSEAQRFAFLAVY</sequence>
<dbReference type="RefSeq" id="WP_044978743.1">
    <property type="nucleotide sequence ID" value="NZ_CP038802.1"/>
</dbReference>
<accession>A0ABY5HUL6</accession>
<name>A0ABY5HUL6_9SPIR</name>
<protein>
    <submittedName>
        <fullName evidence="1">Uncharacterized protein</fullName>
    </submittedName>
</protein>
<proteinExistence type="predicted"/>
<evidence type="ECO:0000313" key="2">
    <source>
        <dbReference type="Proteomes" id="UP001059401"/>
    </source>
</evidence>
<organism evidence="1 2">
    <name type="scientific">Treponema putidum</name>
    <dbReference type="NCBI Taxonomy" id="221027"/>
    <lineage>
        <taxon>Bacteria</taxon>
        <taxon>Pseudomonadati</taxon>
        <taxon>Spirochaetota</taxon>
        <taxon>Spirochaetia</taxon>
        <taxon>Spirochaetales</taxon>
        <taxon>Treponemataceae</taxon>
        <taxon>Treponema</taxon>
    </lineage>
</organism>
<reference evidence="1" key="1">
    <citation type="submission" date="2019-04" db="EMBL/GenBank/DDBJ databases">
        <title>Whole genome sequencing of oral phylogroup 2 treponemes.</title>
        <authorList>
            <person name="Chan Y."/>
            <person name="Zeng H.H."/>
            <person name="Yu X.L."/>
            <person name="Leung W.K."/>
            <person name="Watt R.M."/>
        </authorList>
    </citation>
    <scope>NUCLEOTIDE SEQUENCE</scope>
    <source>
        <strain evidence="1">OMZ 847</strain>
    </source>
</reference>
<gene>
    <name evidence="1" type="ORF">E4N76_02140</name>
</gene>
<keyword evidence="2" id="KW-1185">Reference proteome</keyword>
<dbReference type="Proteomes" id="UP001059401">
    <property type="component" value="Chromosome"/>
</dbReference>
<dbReference type="EMBL" id="CP038802">
    <property type="protein sequence ID" value="UTY27913.1"/>
    <property type="molecule type" value="Genomic_DNA"/>
</dbReference>